<evidence type="ECO:0000256" key="4">
    <source>
        <dbReference type="ARBA" id="ARBA00022691"/>
    </source>
</evidence>
<keyword evidence="10" id="KW-1185">Reference proteome</keyword>
<evidence type="ECO:0000256" key="2">
    <source>
        <dbReference type="ARBA" id="ARBA00022603"/>
    </source>
</evidence>
<comment type="similarity">
    <text evidence="6">Belongs to the class I-like SAM-binding methyltransferase superfamily. RsmB/NOP family.</text>
</comment>
<dbReference type="EMBL" id="SIRE01000003">
    <property type="protein sequence ID" value="TBL81352.1"/>
    <property type="molecule type" value="Genomic_DNA"/>
</dbReference>
<dbReference type="GO" id="GO:0001510">
    <property type="term" value="P:RNA methylation"/>
    <property type="evidence" value="ECO:0007669"/>
    <property type="project" value="InterPro"/>
</dbReference>
<dbReference type="AlphaFoldDB" id="A0A4V2J4V5"/>
<evidence type="ECO:0000256" key="6">
    <source>
        <dbReference type="PROSITE-ProRule" id="PRU01023"/>
    </source>
</evidence>
<dbReference type="OrthoDB" id="9810297at2"/>
<dbReference type="SUPFAM" id="SSF53335">
    <property type="entry name" value="S-adenosyl-L-methionine-dependent methyltransferases"/>
    <property type="match status" value="1"/>
</dbReference>
<gene>
    <name evidence="9" type="ORF">EYB31_04525</name>
</gene>
<reference evidence="9 10" key="1">
    <citation type="submission" date="2019-02" db="EMBL/GenBank/DDBJ databases">
        <title>Paenibacillus sp. nov., isolated from surface-sterilized tissue of Thalictrum simplex L.</title>
        <authorList>
            <person name="Tuo L."/>
        </authorList>
    </citation>
    <scope>NUCLEOTIDE SEQUENCE [LARGE SCALE GENOMIC DNA]</scope>
    <source>
        <strain evidence="9 10">N2SHLJ1</strain>
    </source>
</reference>
<comment type="caution">
    <text evidence="9">The sequence shown here is derived from an EMBL/GenBank/DDBJ whole genome shotgun (WGS) entry which is preliminary data.</text>
</comment>
<keyword evidence="1" id="KW-0963">Cytoplasm</keyword>
<proteinExistence type="inferred from homology"/>
<dbReference type="RefSeq" id="WP_131012064.1">
    <property type="nucleotide sequence ID" value="NZ_SIRE01000003.1"/>
</dbReference>
<dbReference type="PRINTS" id="PR02008">
    <property type="entry name" value="RCMTFAMILY"/>
</dbReference>
<feature type="binding site" evidence="6">
    <location>
        <position position="185"/>
    </location>
    <ligand>
        <name>S-adenosyl-L-methionine</name>
        <dbReference type="ChEBI" id="CHEBI:59789"/>
    </ligand>
</feature>
<evidence type="ECO:0000256" key="5">
    <source>
        <dbReference type="ARBA" id="ARBA00022884"/>
    </source>
</evidence>
<dbReference type="Gene3D" id="3.30.70.1170">
    <property type="entry name" value="Sun protein, domain 3"/>
    <property type="match status" value="1"/>
</dbReference>
<feature type="active site" description="Nucleophile" evidence="6">
    <location>
        <position position="238"/>
    </location>
</feature>
<dbReference type="InterPro" id="IPR023267">
    <property type="entry name" value="RCMT"/>
</dbReference>
<evidence type="ECO:0000313" key="10">
    <source>
        <dbReference type="Proteomes" id="UP000293142"/>
    </source>
</evidence>
<evidence type="ECO:0000313" key="9">
    <source>
        <dbReference type="EMBL" id="TBL81352.1"/>
    </source>
</evidence>
<dbReference type="PANTHER" id="PTHR22807">
    <property type="entry name" value="NOP2 YEAST -RELATED NOL1/NOP2/FMU SUN DOMAIN-CONTAINING"/>
    <property type="match status" value="1"/>
</dbReference>
<dbReference type="CDD" id="cd21147">
    <property type="entry name" value="RsmF_methylt_CTD1"/>
    <property type="match status" value="1"/>
</dbReference>
<dbReference type="Pfam" id="PF13636">
    <property type="entry name" value="Methyltranf_PUA"/>
    <property type="match status" value="1"/>
</dbReference>
<evidence type="ECO:0000256" key="1">
    <source>
        <dbReference type="ARBA" id="ARBA00022490"/>
    </source>
</evidence>
<keyword evidence="5 6" id="KW-0694">RNA-binding</keyword>
<organism evidence="9 10">
    <name type="scientific">Paenibacillus thalictri</name>
    <dbReference type="NCBI Taxonomy" id="2527873"/>
    <lineage>
        <taxon>Bacteria</taxon>
        <taxon>Bacillati</taxon>
        <taxon>Bacillota</taxon>
        <taxon>Bacilli</taxon>
        <taxon>Bacillales</taxon>
        <taxon>Paenibacillaceae</taxon>
        <taxon>Paenibacillus</taxon>
    </lineage>
</organism>
<dbReference type="InterPro" id="IPR049560">
    <property type="entry name" value="MeTrfase_RsmB-F_NOP2_cat"/>
</dbReference>
<protein>
    <submittedName>
        <fullName evidence="9">RNA methyltransferase</fullName>
    </submittedName>
</protein>
<evidence type="ECO:0000259" key="8">
    <source>
        <dbReference type="PROSITE" id="PS51686"/>
    </source>
</evidence>
<feature type="binding site" evidence="6">
    <location>
        <position position="140"/>
    </location>
    <ligand>
        <name>S-adenosyl-L-methionine</name>
        <dbReference type="ChEBI" id="CHEBI:59789"/>
    </ligand>
</feature>
<dbReference type="CDD" id="cd02440">
    <property type="entry name" value="AdoMet_MTases"/>
    <property type="match status" value="1"/>
</dbReference>
<keyword evidence="2 6" id="KW-0489">Methyltransferase</keyword>
<feature type="region of interest" description="Disordered" evidence="7">
    <location>
        <begin position="286"/>
        <end position="310"/>
    </location>
</feature>
<accession>A0A4V2J4V5</accession>
<dbReference type="GO" id="GO:0008173">
    <property type="term" value="F:RNA methyltransferase activity"/>
    <property type="evidence" value="ECO:0007669"/>
    <property type="project" value="InterPro"/>
</dbReference>
<dbReference type="Pfam" id="PF17126">
    <property type="entry name" value="RsmF_methylt_CI"/>
    <property type="match status" value="1"/>
</dbReference>
<keyword evidence="4 6" id="KW-0949">S-adenosyl-L-methionine</keyword>
<feature type="domain" description="SAM-dependent MTase RsmB/NOP-type" evidence="8">
    <location>
        <begin position="26"/>
        <end position="310"/>
    </location>
</feature>
<dbReference type="Pfam" id="PF17125">
    <property type="entry name" value="Methyltr_RsmF_N"/>
    <property type="match status" value="1"/>
</dbReference>
<dbReference type="Pfam" id="PF01189">
    <property type="entry name" value="Methyltr_RsmB-F"/>
    <property type="match status" value="1"/>
</dbReference>
<dbReference type="Gene3D" id="3.40.50.150">
    <property type="entry name" value="Vaccinia Virus protein VP39"/>
    <property type="match status" value="1"/>
</dbReference>
<dbReference type="InterPro" id="IPR031340">
    <property type="entry name" value="RsmF_methylt_CI"/>
</dbReference>
<dbReference type="Gene3D" id="2.30.130.60">
    <property type="match status" value="1"/>
</dbReference>
<sequence length="461" mass="49920">MTTSLALPEFFIGQMKDQLGEEAPAFLHSYDEPRTFGLRLNPLKLRPGDEAAAHIRALFALEPVPWCEDGYYYGEMSRPGKHSYHAAGLYYIQEPSAMSSVELLQPQPGDIVLDLAGAPGGKSTQIAGKLQGQGLLVANEIHPARAKILSENIERMGIANAIVTSEPPDRLAAKFPQFFDKIMLDAPCSGEGMFRKDPDAITEWSPDHVAMCAARQSDILNEAAKMLKPGGVLAYSTCTFNREENERTIERFVREHPAFEVERTERIWPHRDRGEGHFVAVLRCSGTAEEPPGGRSSRPDPAAGARGARRETASALRDALALFEQFRRDAVPELALPAGEPLLYGGQLYWLPVPAGSQLGQARLAGLKVLRPGLHLAEAKKGRAEPAHALALALPRGGASRELRLAAGSAEAAAYLRGETLPAEAGSSGWLAVSVDGYPLGWGKASGGQVKNHYPKGLRWL</sequence>
<dbReference type="PANTHER" id="PTHR22807:SF30">
    <property type="entry name" value="28S RRNA (CYTOSINE(4447)-C(5))-METHYLTRANSFERASE-RELATED"/>
    <property type="match status" value="1"/>
</dbReference>
<name>A0A4V2J4V5_9BACL</name>
<dbReference type="InterPro" id="IPR029063">
    <property type="entry name" value="SAM-dependent_MTases_sf"/>
</dbReference>
<keyword evidence="3 6" id="KW-0808">Transferase</keyword>
<dbReference type="InterPro" id="IPR001678">
    <property type="entry name" value="MeTrfase_RsmB-F_NOP2_dom"/>
</dbReference>
<dbReference type="PROSITE" id="PS51686">
    <property type="entry name" value="SAM_MT_RSMB_NOP"/>
    <property type="match status" value="1"/>
</dbReference>
<dbReference type="GO" id="GO:0003723">
    <property type="term" value="F:RNA binding"/>
    <property type="evidence" value="ECO:0007669"/>
    <property type="project" value="UniProtKB-UniRule"/>
</dbReference>
<evidence type="ECO:0000256" key="7">
    <source>
        <dbReference type="SAM" id="MobiDB-lite"/>
    </source>
</evidence>
<dbReference type="InterPro" id="IPR031341">
    <property type="entry name" value="Methyltr_RsmF_N"/>
</dbReference>
<evidence type="ECO:0000256" key="3">
    <source>
        <dbReference type="ARBA" id="ARBA00022679"/>
    </source>
</evidence>
<dbReference type="InterPro" id="IPR027391">
    <property type="entry name" value="Nol1_Nop2_Fmu_2"/>
</dbReference>
<comment type="caution">
    <text evidence="6">Lacks conserved residue(s) required for the propagation of feature annotation.</text>
</comment>
<dbReference type="Proteomes" id="UP000293142">
    <property type="component" value="Unassembled WGS sequence"/>
</dbReference>